<accession>A0ABT5C1Y9</accession>
<protein>
    <recommendedName>
        <fullName evidence="2">DAD domain-containing protein</fullName>
    </recommendedName>
</protein>
<dbReference type="RefSeq" id="WP_272097471.1">
    <property type="nucleotide sequence ID" value="NZ_JAQNDK010000002.1"/>
</dbReference>
<comment type="caution">
    <text evidence="3">The sequence shown here is derived from an EMBL/GenBank/DDBJ whole genome shotgun (WGS) entry which is preliminary data.</text>
</comment>
<dbReference type="Proteomes" id="UP001217485">
    <property type="component" value="Unassembled WGS sequence"/>
</dbReference>
<proteinExistence type="predicted"/>
<dbReference type="InterPro" id="IPR014767">
    <property type="entry name" value="DAD_dom"/>
</dbReference>
<gene>
    <name evidence="3" type="ORF">POL72_22000</name>
</gene>
<dbReference type="EMBL" id="JAQNDK010000002">
    <property type="protein sequence ID" value="MDC0680431.1"/>
    <property type="molecule type" value="Genomic_DNA"/>
</dbReference>
<evidence type="ECO:0000313" key="4">
    <source>
        <dbReference type="Proteomes" id="UP001217485"/>
    </source>
</evidence>
<organism evidence="3 4">
    <name type="scientific">Sorangium atrum</name>
    <dbReference type="NCBI Taxonomy" id="2995308"/>
    <lineage>
        <taxon>Bacteria</taxon>
        <taxon>Pseudomonadati</taxon>
        <taxon>Myxococcota</taxon>
        <taxon>Polyangia</taxon>
        <taxon>Polyangiales</taxon>
        <taxon>Polyangiaceae</taxon>
        <taxon>Sorangium</taxon>
    </lineage>
</organism>
<feature type="domain" description="DAD" evidence="2">
    <location>
        <begin position="1"/>
        <end position="26"/>
    </location>
</feature>
<keyword evidence="4" id="KW-1185">Reference proteome</keyword>
<evidence type="ECO:0000256" key="1">
    <source>
        <dbReference type="SAM" id="MobiDB-lite"/>
    </source>
</evidence>
<sequence>MERLVRAAQEVAGQAERREREKRSDAGQEARPGDGGVKSRPAPRNPSIADLERADNEGMLPPGET</sequence>
<name>A0ABT5C1Y9_9BACT</name>
<feature type="region of interest" description="Disordered" evidence="1">
    <location>
        <begin position="1"/>
        <end position="65"/>
    </location>
</feature>
<feature type="compositionally biased region" description="Basic and acidic residues" evidence="1">
    <location>
        <begin position="15"/>
        <end position="32"/>
    </location>
</feature>
<dbReference type="PROSITE" id="PS51231">
    <property type="entry name" value="DAD"/>
    <property type="match status" value="1"/>
</dbReference>
<evidence type="ECO:0000313" key="3">
    <source>
        <dbReference type="EMBL" id="MDC0680431.1"/>
    </source>
</evidence>
<reference evidence="3 4" key="1">
    <citation type="submission" date="2023-01" db="EMBL/GenBank/DDBJ databases">
        <title>Minimal conservation of predation-associated metabolite biosynthetic gene clusters underscores biosynthetic potential of Myxococcota including descriptions for ten novel species: Archangium lansinium sp. nov., Myxococcus landrumus sp. nov., Nannocystis bai.</title>
        <authorList>
            <person name="Ahearne A."/>
            <person name="Stevens C."/>
            <person name="Dowd S."/>
        </authorList>
    </citation>
    <scope>NUCLEOTIDE SEQUENCE [LARGE SCALE GENOMIC DNA]</scope>
    <source>
        <strain evidence="3 4">WIWO2</strain>
    </source>
</reference>
<evidence type="ECO:0000259" key="2">
    <source>
        <dbReference type="PROSITE" id="PS51231"/>
    </source>
</evidence>